<dbReference type="PANTHER" id="PTHR33988">
    <property type="entry name" value="ENDORIBONUCLEASE MAZF-RELATED"/>
    <property type="match status" value="1"/>
</dbReference>
<accession>A0A1F6GR12</accession>
<comment type="caution">
    <text evidence="1">The sequence shown here is derived from an EMBL/GenBank/DDBJ whole genome shotgun (WGS) entry which is preliminary data.</text>
</comment>
<gene>
    <name evidence="1" type="ORF">A2557_10420</name>
</gene>
<dbReference type="Pfam" id="PF02452">
    <property type="entry name" value="PemK_toxin"/>
    <property type="match status" value="1"/>
</dbReference>
<dbReference type="GO" id="GO:0016075">
    <property type="term" value="P:rRNA catabolic process"/>
    <property type="evidence" value="ECO:0007669"/>
    <property type="project" value="TreeGrafter"/>
</dbReference>
<dbReference type="AlphaFoldDB" id="A0A1F6GR12"/>
<protein>
    <submittedName>
        <fullName evidence="1">Transcriptional regulator</fullName>
    </submittedName>
</protein>
<dbReference type="SUPFAM" id="SSF50118">
    <property type="entry name" value="Cell growth inhibitor/plasmid maintenance toxic component"/>
    <property type="match status" value="1"/>
</dbReference>
<dbReference type="GO" id="GO:0004521">
    <property type="term" value="F:RNA endonuclease activity"/>
    <property type="evidence" value="ECO:0007669"/>
    <property type="project" value="TreeGrafter"/>
</dbReference>
<dbReference type="PANTHER" id="PTHR33988:SF2">
    <property type="entry name" value="ENDORIBONUCLEASE MAZF"/>
    <property type="match status" value="1"/>
</dbReference>
<dbReference type="InterPro" id="IPR003477">
    <property type="entry name" value="PemK-like"/>
</dbReference>
<reference evidence="1 2" key="1">
    <citation type="journal article" date="2016" name="Nat. Commun.">
        <title>Thousands of microbial genomes shed light on interconnected biogeochemical processes in an aquifer system.</title>
        <authorList>
            <person name="Anantharaman K."/>
            <person name="Brown C.T."/>
            <person name="Hug L.A."/>
            <person name="Sharon I."/>
            <person name="Castelle C.J."/>
            <person name="Probst A.J."/>
            <person name="Thomas B.C."/>
            <person name="Singh A."/>
            <person name="Wilkins M.J."/>
            <person name="Karaoz U."/>
            <person name="Brodie E.L."/>
            <person name="Williams K.H."/>
            <person name="Hubbard S.S."/>
            <person name="Banfield J.F."/>
        </authorList>
    </citation>
    <scope>NUCLEOTIDE SEQUENCE [LARGE SCALE GENOMIC DNA]</scope>
</reference>
<dbReference type="Gene3D" id="2.30.30.110">
    <property type="match status" value="1"/>
</dbReference>
<organism evidence="1 2">
    <name type="scientific">Candidatus Lambdaproteobacteria bacterium RIFOXYD2_FULL_56_26</name>
    <dbReference type="NCBI Taxonomy" id="1817773"/>
    <lineage>
        <taxon>Bacteria</taxon>
        <taxon>Pseudomonadati</taxon>
        <taxon>Pseudomonadota</taxon>
        <taxon>Candidatus Lambdaproteobacteria</taxon>
    </lineage>
</organism>
<evidence type="ECO:0000313" key="1">
    <source>
        <dbReference type="EMBL" id="OGH00540.1"/>
    </source>
</evidence>
<name>A0A1F6GR12_9PROT</name>
<dbReference type="GO" id="GO:0003677">
    <property type="term" value="F:DNA binding"/>
    <property type="evidence" value="ECO:0007669"/>
    <property type="project" value="InterPro"/>
</dbReference>
<proteinExistence type="predicted"/>
<dbReference type="Proteomes" id="UP000177583">
    <property type="component" value="Unassembled WGS sequence"/>
</dbReference>
<dbReference type="EMBL" id="MFNF01000045">
    <property type="protein sequence ID" value="OGH00540.1"/>
    <property type="molecule type" value="Genomic_DNA"/>
</dbReference>
<dbReference type="GO" id="GO:0006402">
    <property type="term" value="P:mRNA catabolic process"/>
    <property type="evidence" value="ECO:0007669"/>
    <property type="project" value="TreeGrafter"/>
</dbReference>
<evidence type="ECO:0000313" key="2">
    <source>
        <dbReference type="Proteomes" id="UP000177583"/>
    </source>
</evidence>
<dbReference type="InterPro" id="IPR011067">
    <property type="entry name" value="Plasmid_toxin/cell-grow_inhib"/>
</dbReference>
<sequence>MDLVKRFEVHLVNLDPTVGREIKKTRPCVILSPDEMNHQNWVVIIAPLTSTRCPYPTRIACHFQGKEGDIALEYLRSVDASRFVKRLGEISTAEAKAVSERLGELFAF</sequence>